<dbReference type="RefSeq" id="WP_257919017.1">
    <property type="nucleotide sequence ID" value="NZ_JAMXQV010000002.1"/>
</dbReference>
<proteinExistence type="predicted"/>
<gene>
    <name evidence="1" type="ORF">M8542_06160</name>
</gene>
<organism evidence="1 2">
    <name type="scientific">Amycolatopsis iheyensis</name>
    <dbReference type="NCBI Taxonomy" id="2945988"/>
    <lineage>
        <taxon>Bacteria</taxon>
        <taxon>Bacillati</taxon>
        <taxon>Actinomycetota</taxon>
        <taxon>Actinomycetes</taxon>
        <taxon>Pseudonocardiales</taxon>
        <taxon>Pseudonocardiaceae</taxon>
        <taxon>Amycolatopsis</taxon>
    </lineage>
</organism>
<dbReference type="PANTHER" id="PTHR31793:SF2">
    <property type="entry name" value="BLR1345 PROTEIN"/>
    <property type="match status" value="1"/>
</dbReference>
<dbReference type="Proteomes" id="UP001144096">
    <property type="component" value="Unassembled WGS sequence"/>
</dbReference>
<reference evidence="1" key="1">
    <citation type="submission" date="2022-06" db="EMBL/GenBank/DDBJ databases">
        <title>Amycolatopsis iheyaensis sp. nov., a new species of the genus Amycolatopsis isolated from soil in Iheya island, Japan.</title>
        <authorList>
            <person name="Ngamcharungchit C."/>
            <person name="Kanto H."/>
            <person name="Take A."/>
            <person name="Intra B."/>
            <person name="Matsumoto A."/>
            <person name="Panbangred W."/>
            <person name="Inahashi Y."/>
        </authorList>
    </citation>
    <scope>NUCLEOTIDE SEQUENCE</scope>
    <source>
        <strain evidence="1">OK19-0408</strain>
    </source>
</reference>
<dbReference type="SUPFAM" id="SSF54637">
    <property type="entry name" value="Thioesterase/thiol ester dehydrase-isomerase"/>
    <property type="match status" value="1"/>
</dbReference>
<accession>A0A9X2N8A8</accession>
<keyword evidence="2" id="KW-1185">Reference proteome</keyword>
<evidence type="ECO:0000313" key="2">
    <source>
        <dbReference type="Proteomes" id="UP001144096"/>
    </source>
</evidence>
<dbReference type="PANTHER" id="PTHR31793">
    <property type="entry name" value="4-HYDROXYBENZOYL-COA THIOESTERASE FAMILY MEMBER"/>
    <property type="match status" value="1"/>
</dbReference>
<dbReference type="InterPro" id="IPR050563">
    <property type="entry name" value="4-hydroxybenzoyl-CoA_TE"/>
</dbReference>
<sequence>MIDAPLCLFRTRVPPEWVDYNGHMSESRYLEAVGDNSDAFFRLIGIDDAYRATGHSLYTVETHLRHLGEAAEGDRLRCTLQLLDHDTKRVHFFHRVVAEADDRLLATAEQMLVHVDIGAARSAPIPDAVREKLADIARAHAPLARPDGAGRSIGIPR</sequence>
<protein>
    <submittedName>
        <fullName evidence="1">Thioesterase family protein</fullName>
    </submittedName>
</protein>
<dbReference type="Pfam" id="PF13279">
    <property type="entry name" value="4HBT_2"/>
    <property type="match status" value="1"/>
</dbReference>
<dbReference type="InterPro" id="IPR029069">
    <property type="entry name" value="HotDog_dom_sf"/>
</dbReference>
<dbReference type="CDD" id="cd00586">
    <property type="entry name" value="4HBT"/>
    <property type="match status" value="1"/>
</dbReference>
<dbReference type="EMBL" id="JAMXQV010000002">
    <property type="protein sequence ID" value="MCR6482391.1"/>
    <property type="molecule type" value="Genomic_DNA"/>
</dbReference>
<dbReference type="Gene3D" id="3.10.129.10">
    <property type="entry name" value="Hotdog Thioesterase"/>
    <property type="match status" value="1"/>
</dbReference>
<dbReference type="GO" id="GO:0047617">
    <property type="term" value="F:fatty acyl-CoA hydrolase activity"/>
    <property type="evidence" value="ECO:0007669"/>
    <property type="project" value="TreeGrafter"/>
</dbReference>
<name>A0A9X2N8A8_9PSEU</name>
<evidence type="ECO:0000313" key="1">
    <source>
        <dbReference type="EMBL" id="MCR6482391.1"/>
    </source>
</evidence>
<comment type="caution">
    <text evidence="1">The sequence shown here is derived from an EMBL/GenBank/DDBJ whole genome shotgun (WGS) entry which is preliminary data.</text>
</comment>
<dbReference type="AlphaFoldDB" id="A0A9X2N8A8"/>